<gene>
    <name evidence="2" type="ORF">HNR21_003339</name>
</gene>
<dbReference type="AlphaFoldDB" id="A0A7W3R977"/>
<proteinExistence type="predicted"/>
<dbReference type="SMART" id="SM00327">
    <property type="entry name" value="VWA"/>
    <property type="match status" value="1"/>
</dbReference>
<dbReference type="RefSeq" id="WP_312881060.1">
    <property type="nucleotide sequence ID" value="NZ_JACJII010000001.1"/>
</dbReference>
<dbReference type="Pfam" id="PF13531">
    <property type="entry name" value="SBP_bac_11"/>
    <property type="match status" value="1"/>
</dbReference>
<dbReference type="Proteomes" id="UP000539313">
    <property type="component" value="Unassembled WGS sequence"/>
</dbReference>
<name>A0A7W3R977_9ACTN</name>
<dbReference type="SUPFAM" id="SSF53300">
    <property type="entry name" value="vWA-like"/>
    <property type="match status" value="1"/>
</dbReference>
<reference evidence="2 3" key="1">
    <citation type="submission" date="2020-08" db="EMBL/GenBank/DDBJ databases">
        <title>Sequencing the genomes of 1000 actinobacteria strains.</title>
        <authorList>
            <person name="Klenk H.-P."/>
        </authorList>
    </citation>
    <scope>NUCLEOTIDE SEQUENCE [LARGE SCALE GENOMIC DNA]</scope>
    <source>
        <strain evidence="2 3">DSM 45823</strain>
    </source>
</reference>
<dbReference type="SUPFAM" id="SSF53850">
    <property type="entry name" value="Periplasmic binding protein-like II"/>
    <property type="match status" value="1"/>
</dbReference>
<dbReference type="EMBL" id="JACJII010000001">
    <property type="protein sequence ID" value="MBA9004457.1"/>
    <property type="molecule type" value="Genomic_DNA"/>
</dbReference>
<accession>A0A7W3R977</accession>
<evidence type="ECO:0000259" key="1">
    <source>
        <dbReference type="PROSITE" id="PS50234"/>
    </source>
</evidence>
<dbReference type="InterPro" id="IPR002035">
    <property type="entry name" value="VWF_A"/>
</dbReference>
<evidence type="ECO:0000313" key="3">
    <source>
        <dbReference type="Proteomes" id="UP000539313"/>
    </source>
</evidence>
<dbReference type="Gene3D" id="3.40.50.410">
    <property type="entry name" value="von Willebrand factor, type A domain"/>
    <property type="match status" value="1"/>
</dbReference>
<keyword evidence="3" id="KW-1185">Reference proteome</keyword>
<feature type="domain" description="VWFA" evidence="1">
    <location>
        <begin position="338"/>
        <end position="526"/>
    </location>
</feature>
<sequence length="526" mass="56396">MIRRTAALAAALTLVLSGCTGDPPDTEPREGLLRVLAGSELADMEPILEQAERETGVEVAITEIGTLDGAQQVVSGKADGRHDAIWFSSNRYLSLHPGAQARLGTATTTMMSPVVLGVRRSAAARLGWDRQAPTWAQVAEAAGQGRFTFGMTSPAASNSGFSALVGVTAALSGRGSALDAAGIDAVAPRLREFFEGQRLTAGSSGWLSDAYLRRQGSGVDGLINYESVLRSLNAAGRLPEPLVIVHPRDGVVTADYPLTLLASAPGHARDAHRRLAAYLRRPDVQRRIMTQLHRRPVNPEVSAAGFAPVPAELPFPARLDAVQALLGAYYDRIRRPSRTLYVLDTSGSMQGERIEQLRTALVALTGGAAGRFERFYNREEVTLIPFNGAPQTPLSYTVPAENPAPVLARIRDTAEGLKAEGGTAIYDSLLRAYEVADRQIARDPDRFTSIVLMSDGENTEGADSADFHARFAGLPERLRGVPVFPVLFGEAAAGEMERLAGLTGGRVFDARSQSLDVVFREIRGYQ</sequence>
<dbReference type="PROSITE" id="PS50234">
    <property type="entry name" value="VWFA"/>
    <property type="match status" value="1"/>
</dbReference>
<evidence type="ECO:0000313" key="2">
    <source>
        <dbReference type="EMBL" id="MBA9004457.1"/>
    </source>
</evidence>
<organism evidence="2 3">
    <name type="scientific">Thermomonospora cellulosilytica</name>
    <dbReference type="NCBI Taxonomy" id="1411118"/>
    <lineage>
        <taxon>Bacteria</taxon>
        <taxon>Bacillati</taxon>
        <taxon>Actinomycetota</taxon>
        <taxon>Actinomycetes</taxon>
        <taxon>Streptosporangiales</taxon>
        <taxon>Thermomonosporaceae</taxon>
        <taxon>Thermomonospora</taxon>
    </lineage>
</organism>
<dbReference type="InterPro" id="IPR036465">
    <property type="entry name" value="vWFA_dom_sf"/>
</dbReference>
<dbReference type="PROSITE" id="PS51257">
    <property type="entry name" value="PROKAR_LIPOPROTEIN"/>
    <property type="match status" value="1"/>
</dbReference>
<protein>
    <submittedName>
        <fullName evidence="2">Ca-activated chloride channel family protein</fullName>
    </submittedName>
</protein>
<dbReference type="Pfam" id="PF13519">
    <property type="entry name" value="VWA_2"/>
    <property type="match status" value="1"/>
</dbReference>
<comment type="caution">
    <text evidence="2">The sequence shown here is derived from an EMBL/GenBank/DDBJ whole genome shotgun (WGS) entry which is preliminary data.</text>
</comment>